<feature type="region of interest" description="Disordered" evidence="1">
    <location>
        <begin position="264"/>
        <end position="329"/>
    </location>
</feature>
<feature type="compositionally biased region" description="Basic and acidic residues" evidence="1">
    <location>
        <begin position="380"/>
        <end position="392"/>
    </location>
</feature>
<sequence length="392" mass="44079">MKSSILIMIILGFGFIQSTIQSPTKPPKRLVRIVSTVKRGDPKHSKRSAGSPFLSNILQPRILSKKPLNVLQNGPYFINHYIYCDNLDKGVLEQIKSGTISSEKAIELLNLNKPNFHDFHGLKPSLESFHGPGYEHGIFTGNKEFHILDLPKEEPHGFVHETSFNTHFSESPSVDLNLNQNFDNFEISLEGITPAPPSHESTSNEVVTPLYQGHIPDLYNHKINTNLDHIVEYLNKNVESIEGTYNGDLDKPQEENLEVPHLEQHPLEHDPSKSSYDTPGAVDSYGHPVTPTTLLQNSNHFPGTNFDQSDHTPFLSNAHQGPYGNPGSNFDLSKDFLGLPPDSDSLIKHFSEINELQRNRRQGVQPEQTDSKSILTKSLARNDVRHPNHKYD</sequence>
<proteinExistence type="predicted"/>
<keyword evidence="2" id="KW-0732">Signal</keyword>
<feature type="compositionally biased region" description="Polar residues" evidence="1">
    <location>
        <begin position="290"/>
        <end position="307"/>
    </location>
</feature>
<accession>A0A6J2YYD6</accession>
<dbReference type="OrthoDB" id="6777847at2759"/>
<dbReference type="KEGG" id="soy:115891507"/>
<keyword evidence="3" id="KW-1185">Reference proteome</keyword>
<gene>
    <name evidence="4" type="primary">LOC115891507</name>
</gene>
<evidence type="ECO:0000313" key="4">
    <source>
        <dbReference type="RefSeq" id="XP_030767835.1"/>
    </source>
</evidence>
<dbReference type="AlphaFoldDB" id="A0A6J2YYD6"/>
<evidence type="ECO:0000256" key="1">
    <source>
        <dbReference type="SAM" id="MobiDB-lite"/>
    </source>
</evidence>
<dbReference type="Proteomes" id="UP000504635">
    <property type="component" value="Unplaced"/>
</dbReference>
<reference evidence="4" key="1">
    <citation type="submission" date="2025-08" db="UniProtKB">
        <authorList>
            <consortium name="RefSeq"/>
        </authorList>
    </citation>
    <scope>IDENTIFICATION</scope>
    <source>
        <tissue evidence="4">Gonads</tissue>
    </source>
</reference>
<organism evidence="3 4">
    <name type="scientific">Sitophilus oryzae</name>
    <name type="common">Rice weevil</name>
    <name type="synonym">Curculio oryzae</name>
    <dbReference type="NCBI Taxonomy" id="7048"/>
    <lineage>
        <taxon>Eukaryota</taxon>
        <taxon>Metazoa</taxon>
        <taxon>Ecdysozoa</taxon>
        <taxon>Arthropoda</taxon>
        <taxon>Hexapoda</taxon>
        <taxon>Insecta</taxon>
        <taxon>Pterygota</taxon>
        <taxon>Neoptera</taxon>
        <taxon>Endopterygota</taxon>
        <taxon>Coleoptera</taxon>
        <taxon>Polyphaga</taxon>
        <taxon>Cucujiformia</taxon>
        <taxon>Curculionidae</taxon>
        <taxon>Dryophthorinae</taxon>
        <taxon>Sitophilus</taxon>
    </lineage>
</organism>
<dbReference type="InParanoid" id="A0A6J2YYD6"/>
<evidence type="ECO:0000256" key="2">
    <source>
        <dbReference type="SAM" id="SignalP"/>
    </source>
</evidence>
<evidence type="ECO:0000313" key="3">
    <source>
        <dbReference type="Proteomes" id="UP000504635"/>
    </source>
</evidence>
<feature type="chain" id="PRO_5026886008" evidence="2">
    <location>
        <begin position="21"/>
        <end position="392"/>
    </location>
</feature>
<feature type="signal peptide" evidence="2">
    <location>
        <begin position="1"/>
        <end position="20"/>
    </location>
</feature>
<protein>
    <submittedName>
        <fullName evidence="4">Uncharacterized protein LOC115891507</fullName>
    </submittedName>
</protein>
<feature type="region of interest" description="Disordered" evidence="1">
    <location>
        <begin position="358"/>
        <end position="392"/>
    </location>
</feature>
<dbReference type="RefSeq" id="XP_030767835.1">
    <property type="nucleotide sequence ID" value="XM_030911975.1"/>
</dbReference>
<name>A0A6J2YYD6_SITOR</name>
<dbReference type="GeneID" id="115891507"/>
<feature type="compositionally biased region" description="Polar residues" evidence="1">
    <location>
        <begin position="365"/>
        <end position="376"/>
    </location>
</feature>